<dbReference type="SUPFAM" id="SSF47090">
    <property type="entry name" value="PGBD-like"/>
    <property type="match status" value="1"/>
</dbReference>
<dbReference type="InterPro" id="IPR036366">
    <property type="entry name" value="PGBDSf"/>
</dbReference>
<evidence type="ECO:0000313" key="3">
    <source>
        <dbReference type="Proteomes" id="UP001149140"/>
    </source>
</evidence>
<gene>
    <name evidence="2" type="ORF">OM076_27185</name>
</gene>
<evidence type="ECO:0000259" key="1">
    <source>
        <dbReference type="Pfam" id="PF01471"/>
    </source>
</evidence>
<reference evidence="2" key="1">
    <citation type="submission" date="2022-10" db="EMBL/GenBank/DDBJ databases">
        <title>The WGS of Solirubrobacter ginsenosidimutans DSM 21036.</title>
        <authorList>
            <person name="Jiang Z."/>
        </authorList>
    </citation>
    <scope>NUCLEOTIDE SEQUENCE</scope>
    <source>
        <strain evidence="2">DSM 21036</strain>
    </source>
</reference>
<dbReference type="InterPro" id="IPR002477">
    <property type="entry name" value="Peptidoglycan-bd-like"/>
</dbReference>
<feature type="domain" description="Peptidoglycan binding-like" evidence="1">
    <location>
        <begin position="366"/>
        <end position="419"/>
    </location>
</feature>
<name>A0A9X3MW38_9ACTN</name>
<evidence type="ECO:0000313" key="2">
    <source>
        <dbReference type="EMBL" id="MDA0163986.1"/>
    </source>
</evidence>
<dbReference type="InterPro" id="IPR017853">
    <property type="entry name" value="GH"/>
</dbReference>
<dbReference type="SUPFAM" id="SSF51445">
    <property type="entry name" value="(Trans)glycosidases"/>
    <property type="match status" value="1"/>
</dbReference>
<proteinExistence type="predicted"/>
<comment type="caution">
    <text evidence="2">The sequence shown here is derived from an EMBL/GenBank/DDBJ whole genome shotgun (WGS) entry which is preliminary data.</text>
</comment>
<dbReference type="Pfam" id="PF01471">
    <property type="entry name" value="PG_binding_1"/>
    <property type="match status" value="1"/>
</dbReference>
<dbReference type="Gene3D" id="1.10.101.10">
    <property type="entry name" value="PGBD-like superfamily/PGBD"/>
    <property type="match status" value="1"/>
</dbReference>
<keyword evidence="3" id="KW-1185">Reference proteome</keyword>
<dbReference type="InterPro" id="IPR036365">
    <property type="entry name" value="PGBD-like_sf"/>
</dbReference>
<dbReference type="EMBL" id="JAPDOD010000029">
    <property type="protein sequence ID" value="MDA0163986.1"/>
    <property type="molecule type" value="Genomic_DNA"/>
</dbReference>
<accession>A0A9X3MW38</accession>
<dbReference type="Proteomes" id="UP001149140">
    <property type="component" value="Unassembled WGS sequence"/>
</dbReference>
<dbReference type="AlphaFoldDB" id="A0A9X3MW38"/>
<protein>
    <submittedName>
        <fullName evidence="2">Peptidoglycan-binding protein</fullName>
    </submittedName>
</protein>
<organism evidence="2 3">
    <name type="scientific">Solirubrobacter ginsenosidimutans</name>
    <dbReference type="NCBI Taxonomy" id="490573"/>
    <lineage>
        <taxon>Bacteria</taxon>
        <taxon>Bacillati</taxon>
        <taxon>Actinomycetota</taxon>
        <taxon>Thermoleophilia</taxon>
        <taxon>Solirubrobacterales</taxon>
        <taxon>Solirubrobacteraceae</taxon>
        <taxon>Solirubrobacter</taxon>
    </lineage>
</organism>
<sequence length="433" mass="45909">MTRIRCVPATTATCKSQIKVTIGRQLQLSGKRLTKGMRVSFRWSRGALATKLDHSRVGYVARVPPGTGAGSVNVTVSDRAGRRSNVKKITVTAPPAVTPNAPTAPGALPAPFQGNGMWIWELPRTEGGDVAAIAARAHAAQMSTVFIKSSDGASSRWDQFNAGLVQGLHANGLRACAWQFVYGNDPAGEAALGVDAVAAGADCLVIDAESQYEGKYAAAQQYIAALRAALGPGYPIGLTSFPYVDYHPRLPYSVFLAPGAAQVNLPQVYWKDIGGTVDAVSAHTLAANRIYGTPIAPLGQTYDNPPAEDIARFRSLWAAYGSGGLSWWSWQATGDAEWGVLGLPVEPVPAPPPDPGWPALVKGNKGDQVVWLQQHLASFDPAVTVSSTFDAATDTALRNFQTARNLPVTGTTDALTWQAVLSLPLQPVTWTKK</sequence>